<dbReference type="Proteomes" id="UP000475545">
    <property type="component" value="Unassembled WGS sequence"/>
</dbReference>
<evidence type="ECO:0000259" key="2">
    <source>
        <dbReference type="Pfam" id="PF00561"/>
    </source>
</evidence>
<keyword evidence="4" id="KW-1185">Reference proteome</keyword>
<dbReference type="PRINTS" id="PR00412">
    <property type="entry name" value="EPOXHYDRLASE"/>
</dbReference>
<comment type="caution">
    <text evidence="3">The sequence shown here is derived from an EMBL/GenBank/DDBJ whole genome shotgun (WGS) entry which is preliminary data.</text>
</comment>
<dbReference type="RefSeq" id="WP_160901987.1">
    <property type="nucleotide sequence ID" value="NZ_CP102850.1"/>
</dbReference>
<keyword evidence="1 3" id="KW-0378">Hydrolase</keyword>
<name>A0A6L7GPP1_9ACTN</name>
<dbReference type="InterPro" id="IPR000073">
    <property type="entry name" value="AB_hydrolase_1"/>
</dbReference>
<protein>
    <submittedName>
        <fullName evidence="3">Alpha/beta fold hydrolase</fullName>
    </submittedName>
</protein>
<dbReference type="Pfam" id="PF00561">
    <property type="entry name" value="Abhydrolase_1"/>
    <property type="match status" value="1"/>
</dbReference>
<sequence length="308" mass="33671">MTAPARIDVDLGHLRLHALTWGDPAAPLAICLHGFPDSAWTWRHLGPTLVAAGYRVVAPFTRGYAPSDVPADGDYHVAALAYDALALHRALDGDDRAVLIGHDWGAMTVHAIATRTDHPFRHLIALAVPPIAAVRDLSIRSRVRLLPSQVAKSWYIVVNQLPVLPERTLDRLIPLLWRRWGPTPATEDVDNALATIPTMAHRCAILNYYRAPVRSRVNERYADDSTAWLRRPLTPITYLHGDADRCLHPGFVDGLPEVLPAGSTVVRVASAGHFLQLDQPEVVGRHIVAALDATGFPRHPGRDSGGDG</sequence>
<dbReference type="InterPro" id="IPR000639">
    <property type="entry name" value="Epox_hydrolase-like"/>
</dbReference>
<organism evidence="3 4">
    <name type="scientific">Gordonia mangrovi</name>
    <dbReference type="NCBI Taxonomy" id="2665643"/>
    <lineage>
        <taxon>Bacteria</taxon>
        <taxon>Bacillati</taxon>
        <taxon>Actinomycetota</taxon>
        <taxon>Actinomycetes</taxon>
        <taxon>Mycobacteriales</taxon>
        <taxon>Gordoniaceae</taxon>
        <taxon>Gordonia</taxon>
    </lineage>
</organism>
<dbReference type="AlphaFoldDB" id="A0A6L7GPP1"/>
<accession>A0A6L7GPP1</accession>
<dbReference type="EMBL" id="WMBR01000002">
    <property type="protein sequence ID" value="MXP21850.1"/>
    <property type="molecule type" value="Genomic_DNA"/>
</dbReference>
<dbReference type="SUPFAM" id="SSF53474">
    <property type="entry name" value="alpha/beta-Hydrolases"/>
    <property type="match status" value="1"/>
</dbReference>
<dbReference type="PANTHER" id="PTHR43329">
    <property type="entry name" value="EPOXIDE HYDROLASE"/>
    <property type="match status" value="1"/>
</dbReference>
<dbReference type="Gene3D" id="3.40.50.1820">
    <property type="entry name" value="alpha/beta hydrolase"/>
    <property type="match status" value="1"/>
</dbReference>
<dbReference type="GO" id="GO:0016787">
    <property type="term" value="F:hydrolase activity"/>
    <property type="evidence" value="ECO:0007669"/>
    <property type="project" value="UniProtKB-KW"/>
</dbReference>
<gene>
    <name evidence="3" type="ORF">GIY30_10865</name>
</gene>
<evidence type="ECO:0000313" key="3">
    <source>
        <dbReference type="EMBL" id="MXP21850.1"/>
    </source>
</evidence>
<evidence type="ECO:0000313" key="4">
    <source>
        <dbReference type="Proteomes" id="UP000475545"/>
    </source>
</evidence>
<feature type="domain" description="AB hydrolase-1" evidence="2">
    <location>
        <begin position="30"/>
        <end position="130"/>
    </location>
</feature>
<evidence type="ECO:0000256" key="1">
    <source>
        <dbReference type="ARBA" id="ARBA00022801"/>
    </source>
</evidence>
<reference evidence="3 4" key="1">
    <citation type="submission" date="2019-11" db="EMBL/GenBank/DDBJ databases">
        <title>Gordonia sp. nov., a novel actinobacterium isolated from mangrove soil in Hainan.</title>
        <authorList>
            <person name="Huang X."/>
            <person name="Xie Y."/>
            <person name="Chu X."/>
            <person name="Xiao K."/>
        </authorList>
    </citation>
    <scope>NUCLEOTIDE SEQUENCE [LARGE SCALE GENOMIC DNA]</scope>
    <source>
        <strain evidence="3 4">HNM0687</strain>
    </source>
</reference>
<dbReference type="InterPro" id="IPR029058">
    <property type="entry name" value="AB_hydrolase_fold"/>
</dbReference>
<proteinExistence type="predicted"/>